<sequence>MDSADEYTLSRFDPERAEPVLQFPRTFVVVGDAGDATRSLHILGEDPGKLDRQGLGLATSGGACENDAVPGGLIGLPLGVVRP</sequence>
<proteinExistence type="predicted"/>
<gene>
    <name evidence="1" type="ORF">Q644_20880</name>
</gene>
<protein>
    <submittedName>
        <fullName evidence="1">Uncharacterized protein</fullName>
    </submittedName>
</protein>
<dbReference type="EMBL" id="ASXJ01000152">
    <property type="protein sequence ID" value="ERM01596.1"/>
    <property type="molecule type" value="Genomic_DNA"/>
</dbReference>
<dbReference type="Proteomes" id="UP000016842">
    <property type="component" value="Unassembled WGS sequence"/>
</dbReference>
<dbReference type="AlphaFoldDB" id="U4VFP6"/>
<comment type="caution">
    <text evidence="1">The sequence shown here is derived from an EMBL/GenBank/DDBJ whole genome shotgun (WGS) entry which is preliminary data.</text>
</comment>
<evidence type="ECO:0000313" key="1">
    <source>
        <dbReference type="EMBL" id="ERM01596.1"/>
    </source>
</evidence>
<accession>U4VFP6</accession>
<evidence type="ECO:0000313" key="2">
    <source>
        <dbReference type="Proteomes" id="UP000016842"/>
    </source>
</evidence>
<reference evidence="1 2" key="1">
    <citation type="journal article" date="2014" name="FEMS Microbiol. Lett.">
        <title>Genome sequencing analysis reveals virulence-related gene content of Ochrobactrum intermedium strain 229E, a urease-positive strain isolated from the human gastric niche.</title>
        <authorList>
            <person name="Kulkarni G.J."/>
            <person name="Shetty S."/>
            <person name="Dharne M.S."/>
            <person name="Shouche Y.S."/>
        </authorList>
    </citation>
    <scope>NUCLEOTIDE SEQUENCE [LARGE SCALE GENOMIC DNA]</scope>
    <source>
        <strain evidence="1 2">229E</strain>
    </source>
</reference>
<name>U4VFP6_9HYPH</name>
<organism evidence="1 2">
    <name type="scientific">Brucella intermedia 229E</name>
    <dbReference type="NCBI Taxonomy" id="1337887"/>
    <lineage>
        <taxon>Bacteria</taxon>
        <taxon>Pseudomonadati</taxon>
        <taxon>Pseudomonadota</taxon>
        <taxon>Alphaproteobacteria</taxon>
        <taxon>Hyphomicrobiales</taxon>
        <taxon>Brucellaceae</taxon>
        <taxon>Brucella/Ochrobactrum group</taxon>
        <taxon>Brucella</taxon>
    </lineage>
</organism>